<dbReference type="PANTHER" id="PTHR38441">
    <property type="entry name" value="INTEGRAL MEMBRANE PROTEIN-RELATED"/>
    <property type="match status" value="1"/>
</dbReference>
<dbReference type="Pfam" id="PF04341">
    <property type="entry name" value="DUF485"/>
    <property type="match status" value="1"/>
</dbReference>
<evidence type="ECO:0000313" key="3">
    <source>
        <dbReference type="Proteomes" id="UP001144313"/>
    </source>
</evidence>
<accession>A0A9W6GCM2</accession>
<dbReference type="AlphaFoldDB" id="A0A9W6GCM2"/>
<organism evidence="2 3">
    <name type="scientific">Glycomyces algeriensis</name>
    <dbReference type="NCBI Taxonomy" id="256037"/>
    <lineage>
        <taxon>Bacteria</taxon>
        <taxon>Bacillati</taxon>
        <taxon>Actinomycetota</taxon>
        <taxon>Actinomycetes</taxon>
        <taxon>Glycomycetales</taxon>
        <taxon>Glycomycetaceae</taxon>
        <taxon>Glycomyces</taxon>
    </lineage>
</organism>
<protein>
    <submittedName>
        <fullName evidence="2">Membrane protein</fullName>
    </submittedName>
</protein>
<evidence type="ECO:0000313" key="2">
    <source>
        <dbReference type="EMBL" id="GLI44425.1"/>
    </source>
</evidence>
<dbReference type="PANTHER" id="PTHR38441:SF1">
    <property type="entry name" value="MEMBRANE PROTEIN"/>
    <property type="match status" value="1"/>
</dbReference>
<feature type="transmembrane region" description="Helical" evidence="1">
    <location>
        <begin position="72"/>
        <end position="94"/>
    </location>
</feature>
<dbReference type="EMBL" id="BSDT01000001">
    <property type="protein sequence ID" value="GLI44425.1"/>
    <property type="molecule type" value="Genomic_DNA"/>
</dbReference>
<dbReference type="Proteomes" id="UP001144313">
    <property type="component" value="Unassembled WGS sequence"/>
</dbReference>
<keyword evidence="1" id="KW-0812">Transmembrane</keyword>
<name>A0A9W6GCM2_9ACTN</name>
<proteinExistence type="predicted"/>
<reference evidence="2" key="1">
    <citation type="submission" date="2022-12" db="EMBL/GenBank/DDBJ databases">
        <title>Reference genome sequencing for broad-spectrum identification of bacterial and archaeal isolates by mass spectrometry.</title>
        <authorList>
            <person name="Sekiguchi Y."/>
            <person name="Tourlousse D.M."/>
        </authorList>
    </citation>
    <scope>NUCLEOTIDE SEQUENCE</scope>
    <source>
        <strain evidence="2">LLR39Z86</strain>
    </source>
</reference>
<keyword evidence="1" id="KW-0472">Membrane</keyword>
<keyword evidence="3" id="KW-1185">Reference proteome</keyword>
<keyword evidence="1" id="KW-1133">Transmembrane helix</keyword>
<comment type="caution">
    <text evidence="2">The sequence shown here is derived from an EMBL/GenBank/DDBJ whole genome shotgun (WGS) entry which is preliminary data.</text>
</comment>
<dbReference type="RefSeq" id="WP_270116069.1">
    <property type="nucleotide sequence ID" value="NZ_BAAAOL010000007.1"/>
</dbReference>
<evidence type="ECO:0000256" key="1">
    <source>
        <dbReference type="SAM" id="Phobius"/>
    </source>
</evidence>
<sequence length="118" mass="13385">MATTPTRDGPPPEVTEEQLAAMHDDPRFLDLKRRLFRFIVPATVAFLAWYLLYVLLSAYARDFMGTVLFGNVNVALVLGLGQFLSTFGIAWGYSRYAARNYDPKAIELHDAIHYGEDR</sequence>
<feature type="transmembrane region" description="Helical" evidence="1">
    <location>
        <begin position="35"/>
        <end position="60"/>
    </location>
</feature>
<gene>
    <name evidence="2" type="ORF">GALLR39Z86_42750</name>
</gene>
<dbReference type="InterPro" id="IPR007436">
    <property type="entry name" value="DUF485"/>
</dbReference>